<feature type="signal peptide" evidence="4">
    <location>
        <begin position="1"/>
        <end position="25"/>
    </location>
</feature>
<accession>A0A085ZMI2</accession>
<name>A0A085ZMI2_9FLAO</name>
<gene>
    <name evidence="6" type="ORF">IW19_09020</name>
</gene>
<feature type="domain" description="Outer membrane protein beta-barrel" evidence="5">
    <location>
        <begin position="294"/>
        <end position="682"/>
    </location>
</feature>
<dbReference type="RefSeq" id="WP_035683263.1">
    <property type="nucleotide sequence ID" value="NZ_JPRL01000001.1"/>
</dbReference>
<sequence length="705" mass="81509">MNFISVPVKIFLILLFFLLSLFVSAQNETPKDSISNNLSEVVISQNKKTFTNTNGNIKVDVANSIYNTIPNPIDLLSKLPLVQISSDRENISVLGKGNPLIYIDNQKVEMNDLNALAVADIKTIEIIKNPSSKYEAEGRSVILITRKLSKKDSFRTEISEVASSKKNYNNYLGFNSSFKRGKLEWKANFNYNRLNPWESHSIAYQIPEASIISNYNVESTTKRKQYIFGGGLFYKINDDDYFSINVNSKLQDDSFDINTFTYNKNQNDENNVFTLSDNTSSKNFVNAFVNYSKKIKAINTQLFAGFQYSNYKQHWWSLVENNFNENGFELSQNRDQKFNVDVFSGRIDLEKKFKNEMNLEYGALYLNADSKSDSDIYNFDENENTVSNYDFKERNLAAYTQFSGKIKKIDFSVGLRVENTDVYSKFKSEISPLINKNYTNLFPKVQFTFPIDSIKSINLNYAKSIVRPKYSSLSQIAVYINPYFLYGSSINLVPALVDEISSSYQYHDKTIKLSFYNTKNTVNSSFIFNKETNVLTITDVNYKRESGFMIDLTLPFTYKFWTTTNSLIFIKNKVEDDSALSSSLKPYLYYYSNNTFKLPKDFTYVLSFWGMTKQNDGVFERKAQLVFDMSLNKTFGKKWNCTLNFNDVFKNTIYAEQFTVNNVNSKARYLGDVQEVSIAIRYSFGKIKDSQYKEKSINENENRIR</sequence>
<evidence type="ECO:0000313" key="7">
    <source>
        <dbReference type="Proteomes" id="UP000028715"/>
    </source>
</evidence>
<dbReference type="Proteomes" id="UP000028715">
    <property type="component" value="Unassembled WGS sequence"/>
</dbReference>
<dbReference type="AlphaFoldDB" id="A0A085ZMI2"/>
<dbReference type="Gene3D" id="2.170.130.10">
    <property type="entry name" value="TonB-dependent receptor, plug domain"/>
    <property type="match status" value="1"/>
</dbReference>
<keyword evidence="6" id="KW-0675">Receptor</keyword>
<organism evidence="6 7">
    <name type="scientific">Flavobacterium reichenbachii</name>
    <dbReference type="NCBI Taxonomy" id="362418"/>
    <lineage>
        <taxon>Bacteria</taxon>
        <taxon>Pseudomonadati</taxon>
        <taxon>Bacteroidota</taxon>
        <taxon>Flavobacteriia</taxon>
        <taxon>Flavobacteriales</taxon>
        <taxon>Flavobacteriaceae</taxon>
        <taxon>Flavobacterium</taxon>
    </lineage>
</organism>
<dbReference type="Gene3D" id="2.40.170.20">
    <property type="entry name" value="TonB-dependent receptor, beta-barrel domain"/>
    <property type="match status" value="1"/>
</dbReference>
<dbReference type="InterPro" id="IPR036942">
    <property type="entry name" value="Beta-barrel_TonB_sf"/>
</dbReference>
<dbReference type="SUPFAM" id="SSF56935">
    <property type="entry name" value="Porins"/>
    <property type="match status" value="1"/>
</dbReference>
<feature type="chain" id="PRO_5001801445" evidence="4">
    <location>
        <begin position="26"/>
        <end position="705"/>
    </location>
</feature>
<evidence type="ECO:0000256" key="3">
    <source>
        <dbReference type="ARBA" id="ARBA00023237"/>
    </source>
</evidence>
<dbReference type="EMBL" id="JPRL01000001">
    <property type="protein sequence ID" value="KFF05646.1"/>
    <property type="molecule type" value="Genomic_DNA"/>
</dbReference>
<dbReference type="GO" id="GO:0009279">
    <property type="term" value="C:cell outer membrane"/>
    <property type="evidence" value="ECO:0007669"/>
    <property type="project" value="UniProtKB-SubCell"/>
</dbReference>
<dbReference type="InterPro" id="IPR041700">
    <property type="entry name" value="OMP_b-brl_3"/>
</dbReference>
<reference evidence="6 7" key="1">
    <citation type="submission" date="2014-07" db="EMBL/GenBank/DDBJ databases">
        <title>Genome of Flavobacterium reichenbachii LMG 25512.</title>
        <authorList>
            <person name="Stropko S.J."/>
            <person name="Pipes S.E."/>
            <person name="Newman J.D."/>
        </authorList>
    </citation>
    <scope>NUCLEOTIDE SEQUENCE [LARGE SCALE GENOMIC DNA]</scope>
    <source>
        <strain evidence="6 7">LMG 25512</strain>
    </source>
</reference>
<evidence type="ECO:0000256" key="1">
    <source>
        <dbReference type="ARBA" id="ARBA00004442"/>
    </source>
</evidence>
<keyword evidence="7" id="KW-1185">Reference proteome</keyword>
<evidence type="ECO:0000313" key="6">
    <source>
        <dbReference type="EMBL" id="KFF05646.1"/>
    </source>
</evidence>
<keyword evidence="3" id="KW-0998">Cell outer membrane</keyword>
<evidence type="ECO:0000259" key="5">
    <source>
        <dbReference type="Pfam" id="PF14905"/>
    </source>
</evidence>
<dbReference type="STRING" id="362418.IW19_09020"/>
<proteinExistence type="predicted"/>
<dbReference type="InterPro" id="IPR037066">
    <property type="entry name" value="Plug_dom_sf"/>
</dbReference>
<protein>
    <submittedName>
        <fullName evidence="6">TonB-dependent receptor</fullName>
    </submittedName>
</protein>
<dbReference type="Pfam" id="PF14905">
    <property type="entry name" value="OMP_b-brl_3"/>
    <property type="match status" value="1"/>
</dbReference>
<keyword evidence="4" id="KW-0732">Signal</keyword>
<keyword evidence="2" id="KW-0472">Membrane</keyword>
<dbReference type="eggNOG" id="COG4206">
    <property type="taxonomic scope" value="Bacteria"/>
</dbReference>
<comment type="caution">
    <text evidence="6">The sequence shown here is derived from an EMBL/GenBank/DDBJ whole genome shotgun (WGS) entry which is preliminary data.</text>
</comment>
<evidence type="ECO:0000256" key="2">
    <source>
        <dbReference type="ARBA" id="ARBA00023136"/>
    </source>
</evidence>
<comment type="subcellular location">
    <subcellularLocation>
        <location evidence="1">Cell outer membrane</location>
    </subcellularLocation>
</comment>
<evidence type="ECO:0000256" key="4">
    <source>
        <dbReference type="SAM" id="SignalP"/>
    </source>
</evidence>
<dbReference type="OrthoDB" id="8764943at2"/>